<gene>
    <name evidence="1" type="ORF">C1SCF055_LOCUS15738</name>
</gene>
<reference evidence="1" key="1">
    <citation type="submission" date="2022-10" db="EMBL/GenBank/DDBJ databases">
        <authorList>
            <person name="Chen Y."/>
            <person name="Dougan E. K."/>
            <person name="Chan C."/>
            <person name="Rhodes N."/>
            <person name="Thang M."/>
        </authorList>
    </citation>
    <scope>NUCLEOTIDE SEQUENCE</scope>
</reference>
<evidence type="ECO:0000313" key="3">
    <source>
        <dbReference type="Proteomes" id="UP001152797"/>
    </source>
</evidence>
<evidence type="ECO:0000313" key="2">
    <source>
        <dbReference type="EMBL" id="CAL1141965.1"/>
    </source>
</evidence>
<dbReference type="AlphaFoldDB" id="A0A9P1CBI0"/>
<sequence length="99" mass="11078">MSEVEKPRFVMSQDKFLSSCSGQRSSACLLTPRPSSRQNGFLQPLRFIWPSLTGLTLIKVEKQQRQHIILVDQGLCEGKSIAVLHLRSSTSHTCAELHA</sequence>
<reference evidence="2" key="2">
    <citation type="submission" date="2024-04" db="EMBL/GenBank/DDBJ databases">
        <authorList>
            <person name="Chen Y."/>
            <person name="Shah S."/>
            <person name="Dougan E. K."/>
            <person name="Thang M."/>
            <person name="Chan C."/>
        </authorList>
    </citation>
    <scope>NUCLEOTIDE SEQUENCE [LARGE SCALE GENOMIC DNA]</scope>
</reference>
<dbReference type="EMBL" id="CAMXCT030001281">
    <property type="protein sequence ID" value="CAL4775902.1"/>
    <property type="molecule type" value="Genomic_DNA"/>
</dbReference>
<comment type="caution">
    <text evidence="1">The sequence shown here is derived from an EMBL/GenBank/DDBJ whole genome shotgun (WGS) entry which is preliminary data.</text>
</comment>
<name>A0A9P1CBI0_9DINO</name>
<evidence type="ECO:0000313" key="1">
    <source>
        <dbReference type="EMBL" id="CAI3988590.1"/>
    </source>
</evidence>
<dbReference type="Proteomes" id="UP001152797">
    <property type="component" value="Unassembled WGS sequence"/>
</dbReference>
<accession>A0A9P1CBI0</accession>
<dbReference type="EMBL" id="CAMXCT020001281">
    <property type="protein sequence ID" value="CAL1141965.1"/>
    <property type="molecule type" value="Genomic_DNA"/>
</dbReference>
<keyword evidence="3" id="KW-1185">Reference proteome</keyword>
<protein>
    <submittedName>
        <fullName evidence="1">Uncharacterized protein</fullName>
    </submittedName>
</protein>
<proteinExistence type="predicted"/>
<organism evidence="1">
    <name type="scientific">Cladocopium goreaui</name>
    <dbReference type="NCBI Taxonomy" id="2562237"/>
    <lineage>
        <taxon>Eukaryota</taxon>
        <taxon>Sar</taxon>
        <taxon>Alveolata</taxon>
        <taxon>Dinophyceae</taxon>
        <taxon>Suessiales</taxon>
        <taxon>Symbiodiniaceae</taxon>
        <taxon>Cladocopium</taxon>
    </lineage>
</organism>
<dbReference type="EMBL" id="CAMXCT010001281">
    <property type="protein sequence ID" value="CAI3988590.1"/>
    <property type="molecule type" value="Genomic_DNA"/>
</dbReference>